<feature type="non-terminal residue" evidence="1">
    <location>
        <position position="1"/>
    </location>
</feature>
<evidence type="ECO:0000313" key="1">
    <source>
        <dbReference type="EMBL" id="CAK0893171.1"/>
    </source>
</evidence>
<evidence type="ECO:0000313" key="2">
    <source>
        <dbReference type="Proteomes" id="UP001189429"/>
    </source>
</evidence>
<sequence length="158" mass="16793">EWVGHGPVKHCIHAAWQVSQAWLHVHTICAEGGVDGMHSTADFAWCGVMNEEGEADALGAQVQEWILKGAQPPPRPSEFCKERPALADCFRSPEPPGIQVGAAFLSIQAEQVPGPAAEPASAPADEASEITVTLTKTGDQKLGLDIHTGSLTPRATRR</sequence>
<name>A0ABN9X394_9DINO</name>
<dbReference type="EMBL" id="CAUYUJ010019718">
    <property type="protein sequence ID" value="CAK0893171.1"/>
    <property type="molecule type" value="Genomic_DNA"/>
</dbReference>
<comment type="caution">
    <text evidence="1">The sequence shown here is derived from an EMBL/GenBank/DDBJ whole genome shotgun (WGS) entry which is preliminary data.</text>
</comment>
<accession>A0ABN9X394</accession>
<reference evidence="1" key="1">
    <citation type="submission" date="2023-10" db="EMBL/GenBank/DDBJ databases">
        <authorList>
            <person name="Chen Y."/>
            <person name="Shah S."/>
            <person name="Dougan E. K."/>
            <person name="Thang M."/>
            <person name="Chan C."/>
        </authorList>
    </citation>
    <scope>NUCLEOTIDE SEQUENCE [LARGE SCALE GENOMIC DNA]</scope>
</reference>
<keyword evidence="2" id="KW-1185">Reference proteome</keyword>
<dbReference type="Proteomes" id="UP001189429">
    <property type="component" value="Unassembled WGS sequence"/>
</dbReference>
<organism evidence="1 2">
    <name type="scientific">Prorocentrum cordatum</name>
    <dbReference type="NCBI Taxonomy" id="2364126"/>
    <lineage>
        <taxon>Eukaryota</taxon>
        <taxon>Sar</taxon>
        <taxon>Alveolata</taxon>
        <taxon>Dinophyceae</taxon>
        <taxon>Prorocentrales</taxon>
        <taxon>Prorocentraceae</taxon>
        <taxon>Prorocentrum</taxon>
    </lineage>
</organism>
<gene>
    <name evidence="1" type="ORF">PCOR1329_LOCUS72602</name>
</gene>
<proteinExistence type="predicted"/>
<protein>
    <submittedName>
        <fullName evidence="1">Uncharacterized protein</fullName>
    </submittedName>
</protein>